<dbReference type="InterPro" id="IPR001173">
    <property type="entry name" value="Glyco_trans_2-like"/>
</dbReference>
<dbReference type="InterPro" id="IPR029044">
    <property type="entry name" value="Nucleotide-diphossugar_trans"/>
</dbReference>
<keyword evidence="4 6" id="KW-0808">Transferase</keyword>
<dbReference type="PANTHER" id="PTHR43179:SF12">
    <property type="entry name" value="GALACTOFURANOSYLTRANSFERASE GLFT2"/>
    <property type="match status" value="1"/>
</dbReference>
<dbReference type="Pfam" id="PF00535">
    <property type="entry name" value="Glycos_transf_2"/>
    <property type="match status" value="1"/>
</dbReference>
<keyword evidence="7" id="KW-1185">Reference proteome</keyword>
<dbReference type="CDD" id="cd04186">
    <property type="entry name" value="GT_2_like_c"/>
    <property type="match status" value="1"/>
</dbReference>
<evidence type="ECO:0000256" key="4">
    <source>
        <dbReference type="ARBA" id="ARBA00022679"/>
    </source>
</evidence>
<evidence type="ECO:0000313" key="7">
    <source>
        <dbReference type="Proteomes" id="UP001222800"/>
    </source>
</evidence>
<comment type="similarity">
    <text evidence="2">Belongs to the glycosyltransferase 2 family.</text>
</comment>
<dbReference type="EC" id="2.4.-.-" evidence="6"/>
<reference evidence="6 7" key="1">
    <citation type="submission" date="2023-03" db="EMBL/GenBank/DDBJ databases">
        <title>Complete genome sequence of Tepidibacter sp. SWIR-1, isolated from a deep-sea hydrothermal vent.</title>
        <authorList>
            <person name="Li X."/>
        </authorList>
    </citation>
    <scope>NUCLEOTIDE SEQUENCE [LARGE SCALE GENOMIC DNA]</scope>
    <source>
        <strain evidence="6 7">SWIR-1</strain>
    </source>
</reference>
<evidence type="ECO:0000259" key="5">
    <source>
        <dbReference type="Pfam" id="PF00535"/>
    </source>
</evidence>
<dbReference type="PANTHER" id="PTHR43179">
    <property type="entry name" value="RHAMNOSYLTRANSFERASE WBBL"/>
    <property type="match status" value="1"/>
</dbReference>
<keyword evidence="3 6" id="KW-0328">Glycosyltransferase</keyword>
<evidence type="ECO:0000256" key="1">
    <source>
        <dbReference type="ARBA" id="ARBA00004776"/>
    </source>
</evidence>
<organism evidence="6 7">
    <name type="scientific">Tepidibacter hydrothermalis</name>
    <dbReference type="NCBI Taxonomy" id="3036126"/>
    <lineage>
        <taxon>Bacteria</taxon>
        <taxon>Bacillati</taxon>
        <taxon>Bacillota</taxon>
        <taxon>Clostridia</taxon>
        <taxon>Peptostreptococcales</taxon>
        <taxon>Peptostreptococcaceae</taxon>
        <taxon>Tepidibacter</taxon>
    </lineage>
</organism>
<dbReference type="SUPFAM" id="SSF53448">
    <property type="entry name" value="Nucleotide-diphospho-sugar transferases"/>
    <property type="match status" value="1"/>
</dbReference>
<dbReference type="EMBL" id="CP120733">
    <property type="protein sequence ID" value="WFD11394.1"/>
    <property type="molecule type" value="Genomic_DNA"/>
</dbReference>
<dbReference type="Proteomes" id="UP001222800">
    <property type="component" value="Chromosome"/>
</dbReference>
<sequence>MDKYQKYDVLFFSRIDWNSRCQIYQNLASYMTDKGHRIFYFNPNFLSKHLNIDKINEKLNVLTLSNKFGKSIYNIDFNDKLEELRSQLENIIQNNYIKDCVLFVEDPMWICLAKSLKEKYNFKIIFNYEKEKDESIISVESEDFEEVYEKIENNIKDIHGLVSVVIVTFNNLNYTRECIQSIFEKTAYPNYEIIIIDNNSQDNTPIYLKELEKQHSNITIVLNEQNYGFAKGNNVGIKKAKGDYIILLNNDTVVTRGWITAFIKHLEKDDKLGLVGPVTNYAGNEAMINVSYRNMKEMDRFAQRYTLANFNKLYNDINMLIMFCVAMKKELINEVGYLDEHFRIGMFEDDDFSYRVKNAGYKIAYVKDIFIHHYGSASFKKLGRQKFIELFNENKKIFEKKWNIKWSRHKYRR</sequence>
<accession>A0ABY8EEL3</accession>
<protein>
    <submittedName>
        <fullName evidence="6">Glycosyltransferase</fullName>
        <ecNumber evidence="6">2.4.-.-</ecNumber>
    </submittedName>
</protein>
<evidence type="ECO:0000313" key="6">
    <source>
        <dbReference type="EMBL" id="WFD11394.1"/>
    </source>
</evidence>
<gene>
    <name evidence="6" type="ORF">P4S50_04775</name>
</gene>
<comment type="pathway">
    <text evidence="1">Cell wall biogenesis; cell wall polysaccharide biosynthesis.</text>
</comment>
<name>A0ABY8EEL3_9FIRM</name>
<evidence type="ECO:0000256" key="2">
    <source>
        <dbReference type="ARBA" id="ARBA00006739"/>
    </source>
</evidence>
<dbReference type="GO" id="GO:0016757">
    <property type="term" value="F:glycosyltransferase activity"/>
    <property type="evidence" value="ECO:0007669"/>
    <property type="project" value="UniProtKB-KW"/>
</dbReference>
<evidence type="ECO:0000256" key="3">
    <source>
        <dbReference type="ARBA" id="ARBA00022676"/>
    </source>
</evidence>
<dbReference type="Gene3D" id="3.90.550.10">
    <property type="entry name" value="Spore Coat Polysaccharide Biosynthesis Protein SpsA, Chain A"/>
    <property type="match status" value="1"/>
</dbReference>
<proteinExistence type="inferred from homology"/>
<dbReference type="RefSeq" id="WP_277733431.1">
    <property type="nucleotide sequence ID" value="NZ_CP120733.1"/>
</dbReference>
<feature type="domain" description="Glycosyltransferase 2-like" evidence="5">
    <location>
        <begin position="163"/>
        <end position="335"/>
    </location>
</feature>